<dbReference type="PANTHER" id="PTHR42781">
    <property type="entry name" value="SPERMIDINE/PUTRESCINE IMPORT ATP-BINDING PROTEIN POTA"/>
    <property type="match status" value="1"/>
</dbReference>
<dbReference type="InterPro" id="IPR003439">
    <property type="entry name" value="ABC_transporter-like_ATP-bd"/>
</dbReference>
<dbReference type="InterPro" id="IPR017871">
    <property type="entry name" value="ABC_transporter-like_CS"/>
</dbReference>
<name>A0A411HN76_9GAMM</name>
<dbReference type="Proteomes" id="UP000291562">
    <property type="component" value="Chromosome"/>
</dbReference>
<dbReference type="SMART" id="SM00382">
    <property type="entry name" value="AAA"/>
    <property type="match status" value="1"/>
</dbReference>
<gene>
    <name evidence="5" type="ORF">ELE36_17020</name>
</gene>
<sequence>MRIRLNIEKHLRADKREFHLDLQLQSDAEVTVLFAPSGSGKTLSLLSIAGLLKPERGLIEINGRILFDSQRRIDLPTRLRRIGLVFQDYALFPHLSVSENIAYARRAGWFPHRRGAANLIGDLLDTFALGEFADSYPQQLSGGQRQRVALARALAAQPELLLLDEPFAALDAPLRARMRVELAALRARFDIPMIVITHDPDDIAALGGQVIQLDAGKVVGT</sequence>
<dbReference type="PROSITE" id="PS00211">
    <property type="entry name" value="ABC_TRANSPORTER_1"/>
    <property type="match status" value="1"/>
</dbReference>
<dbReference type="PROSITE" id="PS50893">
    <property type="entry name" value="ABC_TRANSPORTER_2"/>
    <property type="match status" value="1"/>
</dbReference>
<evidence type="ECO:0000313" key="5">
    <source>
        <dbReference type="EMBL" id="QBB71924.1"/>
    </source>
</evidence>
<keyword evidence="3 5" id="KW-0067">ATP-binding</keyword>
<organism evidence="5 6">
    <name type="scientific">Pseudolysobacter antarcticus</name>
    <dbReference type="NCBI Taxonomy" id="2511995"/>
    <lineage>
        <taxon>Bacteria</taxon>
        <taxon>Pseudomonadati</taxon>
        <taxon>Pseudomonadota</taxon>
        <taxon>Gammaproteobacteria</taxon>
        <taxon>Lysobacterales</taxon>
        <taxon>Rhodanobacteraceae</taxon>
        <taxon>Pseudolysobacter</taxon>
    </lineage>
</organism>
<dbReference type="SUPFAM" id="SSF52540">
    <property type="entry name" value="P-loop containing nucleoside triphosphate hydrolases"/>
    <property type="match status" value="1"/>
</dbReference>
<evidence type="ECO:0000313" key="6">
    <source>
        <dbReference type="Proteomes" id="UP000291562"/>
    </source>
</evidence>
<accession>A0A411HN76</accession>
<dbReference type="GO" id="GO:0005524">
    <property type="term" value="F:ATP binding"/>
    <property type="evidence" value="ECO:0007669"/>
    <property type="project" value="UniProtKB-KW"/>
</dbReference>
<reference evidence="5 6" key="1">
    <citation type="submission" date="2019-01" db="EMBL/GenBank/DDBJ databases">
        <title>Pseudolysobacter antarctica gen. nov., sp. nov., isolated from Fildes Peninsula, Antarctica.</title>
        <authorList>
            <person name="Wei Z."/>
            <person name="Peng F."/>
        </authorList>
    </citation>
    <scope>NUCLEOTIDE SEQUENCE [LARGE SCALE GENOMIC DNA]</scope>
    <source>
        <strain evidence="5 6">AQ6-296</strain>
    </source>
</reference>
<dbReference type="PANTHER" id="PTHR42781:SF4">
    <property type="entry name" value="SPERMIDINE_PUTRESCINE IMPORT ATP-BINDING PROTEIN POTA"/>
    <property type="match status" value="1"/>
</dbReference>
<dbReference type="AlphaFoldDB" id="A0A411HN76"/>
<dbReference type="Gene3D" id="3.40.50.300">
    <property type="entry name" value="P-loop containing nucleotide triphosphate hydrolases"/>
    <property type="match status" value="1"/>
</dbReference>
<evidence type="ECO:0000256" key="3">
    <source>
        <dbReference type="ARBA" id="ARBA00022840"/>
    </source>
</evidence>
<dbReference type="KEGG" id="xbc:ELE36_17020"/>
<proteinExistence type="predicted"/>
<evidence type="ECO:0000256" key="1">
    <source>
        <dbReference type="ARBA" id="ARBA00022448"/>
    </source>
</evidence>
<feature type="domain" description="ABC transporter" evidence="4">
    <location>
        <begin position="3"/>
        <end position="221"/>
    </location>
</feature>
<evidence type="ECO:0000259" key="4">
    <source>
        <dbReference type="PROSITE" id="PS50893"/>
    </source>
</evidence>
<keyword evidence="1" id="KW-0813">Transport</keyword>
<dbReference type="InterPro" id="IPR003593">
    <property type="entry name" value="AAA+_ATPase"/>
</dbReference>
<protein>
    <submittedName>
        <fullName evidence="5">ATP-binding cassette domain-containing protein</fullName>
    </submittedName>
</protein>
<dbReference type="EMBL" id="CP035704">
    <property type="protein sequence ID" value="QBB71924.1"/>
    <property type="molecule type" value="Genomic_DNA"/>
</dbReference>
<dbReference type="InterPro" id="IPR050093">
    <property type="entry name" value="ABC_SmlMolc_Importer"/>
</dbReference>
<dbReference type="Pfam" id="PF00005">
    <property type="entry name" value="ABC_tran"/>
    <property type="match status" value="1"/>
</dbReference>
<dbReference type="OrthoDB" id="9802264at2"/>
<keyword evidence="6" id="KW-1185">Reference proteome</keyword>
<evidence type="ECO:0000256" key="2">
    <source>
        <dbReference type="ARBA" id="ARBA00022741"/>
    </source>
</evidence>
<dbReference type="RefSeq" id="WP_129835403.1">
    <property type="nucleotide sequence ID" value="NZ_CP035704.1"/>
</dbReference>
<dbReference type="InterPro" id="IPR027417">
    <property type="entry name" value="P-loop_NTPase"/>
</dbReference>
<keyword evidence="2" id="KW-0547">Nucleotide-binding</keyword>
<dbReference type="GO" id="GO:0016887">
    <property type="term" value="F:ATP hydrolysis activity"/>
    <property type="evidence" value="ECO:0007669"/>
    <property type="project" value="InterPro"/>
</dbReference>